<dbReference type="PROSITE" id="PS00028">
    <property type="entry name" value="ZINC_FINGER_C2H2_1"/>
    <property type="match status" value="1"/>
</dbReference>
<dbReference type="InterPro" id="IPR013087">
    <property type="entry name" value="Znf_C2H2_type"/>
</dbReference>
<accession>A0A0N4ZZH6</accession>
<dbReference type="STRING" id="131310.A0A0N4ZZH6"/>
<feature type="domain" description="C2H2-type" evidence="2">
    <location>
        <begin position="297"/>
        <end position="318"/>
    </location>
</feature>
<keyword evidence="3" id="KW-1185">Reference proteome</keyword>
<protein>
    <submittedName>
        <fullName evidence="4">C2H2-type domain-containing protein</fullName>
    </submittedName>
</protein>
<organism evidence="3 4">
    <name type="scientific">Parastrongyloides trichosuri</name>
    <name type="common">Possum-specific nematode worm</name>
    <dbReference type="NCBI Taxonomy" id="131310"/>
    <lineage>
        <taxon>Eukaryota</taxon>
        <taxon>Metazoa</taxon>
        <taxon>Ecdysozoa</taxon>
        <taxon>Nematoda</taxon>
        <taxon>Chromadorea</taxon>
        <taxon>Rhabditida</taxon>
        <taxon>Tylenchina</taxon>
        <taxon>Panagrolaimomorpha</taxon>
        <taxon>Strongyloidoidea</taxon>
        <taxon>Strongyloididae</taxon>
        <taxon>Parastrongyloides</taxon>
    </lineage>
</organism>
<feature type="compositionally biased region" description="Low complexity" evidence="1">
    <location>
        <begin position="130"/>
        <end position="152"/>
    </location>
</feature>
<reference evidence="4" key="1">
    <citation type="submission" date="2017-02" db="UniProtKB">
        <authorList>
            <consortium name="WormBaseParasite"/>
        </authorList>
    </citation>
    <scope>IDENTIFICATION</scope>
</reference>
<feature type="region of interest" description="Disordered" evidence="1">
    <location>
        <begin position="428"/>
        <end position="448"/>
    </location>
</feature>
<dbReference type="Proteomes" id="UP000038045">
    <property type="component" value="Unplaced"/>
</dbReference>
<evidence type="ECO:0000256" key="1">
    <source>
        <dbReference type="SAM" id="MobiDB-lite"/>
    </source>
</evidence>
<sequence>MSNNEIFVCPHCQETMHIEQISLHVKKIFNYSIHKCPECPFQSNDNFLANTHRNITGHVFEDNNGYNETIEDIIYYAVSCFVQSINYGSVGNENREENEIFEIIDERENERKDESDELPRSNFDDKTETDSIIIIEDEGITSTTRSDTSSTSDMEETRTSRSRNKRRFDYMQIDEELLDDIISELICMSSDVDVTQYLNQDISNFDSLSEYPMKDRAIKNILALYEPSRVTKCALCFKNVQESYLVRRNHILLDHCHDLKVMAIEEENVTKVDVLMTFFKFIKKCFPKYDVCSDFQCIECGSFYPSCTGVKYHIGCCHQSDVIISCPFDNCDFKTSSSHVSSTHVKNHLIKMSTKKTKVVLGDLPSFISTKNYSEYMNSIEKESSITSALNKFFFPIGPRLFKNYECNFASQMVNFKKNFLKIKNSKASSPGIGWEKPSKRERSKRNNSELLKEIDIPKIDFYENVMPKLEKYSNPFDNIGNSFKEDIIIDDEPPKLNDIQFICSIPSSPFSDLNTKTDKSCNEENDFQSLSSIIEFIDRKRNIGDSLKNERKRACR</sequence>
<dbReference type="AlphaFoldDB" id="A0A0N4ZZH6"/>
<dbReference type="SMART" id="SM00355">
    <property type="entry name" value="ZnF_C2H2"/>
    <property type="match status" value="3"/>
</dbReference>
<proteinExistence type="predicted"/>
<feature type="compositionally biased region" description="Basic and acidic residues" evidence="1">
    <location>
        <begin position="437"/>
        <end position="448"/>
    </location>
</feature>
<dbReference type="WBParaSite" id="PTRK_0001428400.1">
    <property type="protein sequence ID" value="PTRK_0001428400.1"/>
    <property type="gene ID" value="PTRK_0001428400"/>
</dbReference>
<feature type="region of interest" description="Disordered" evidence="1">
    <location>
        <begin position="105"/>
        <end position="163"/>
    </location>
</feature>
<evidence type="ECO:0000313" key="4">
    <source>
        <dbReference type="WBParaSite" id="PTRK_0001428400.1"/>
    </source>
</evidence>
<feature type="compositionally biased region" description="Basic and acidic residues" evidence="1">
    <location>
        <begin position="105"/>
        <end position="129"/>
    </location>
</feature>
<name>A0A0N4ZZH6_PARTI</name>
<evidence type="ECO:0000259" key="2">
    <source>
        <dbReference type="PROSITE" id="PS00028"/>
    </source>
</evidence>
<evidence type="ECO:0000313" key="3">
    <source>
        <dbReference type="Proteomes" id="UP000038045"/>
    </source>
</evidence>